<dbReference type="PROSITE" id="PS51007">
    <property type="entry name" value="CYTC"/>
    <property type="match status" value="2"/>
</dbReference>
<evidence type="ECO:0000256" key="7">
    <source>
        <dbReference type="SAM" id="Phobius"/>
    </source>
</evidence>
<dbReference type="GO" id="GO:0009055">
    <property type="term" value="F:electron transfer activity"/>
    <property type="evidence" value="ECO:0007669"/>
    <property type="project" value="InterPro"/>
</dbReference>
<evidence type="ECO:0000256" key="1">
    <source>
        <dbReference type="ARBA" id="ARBA00022448"/>
    </source>
</evidence>
<feature type="domain" description="Cytochrome c" evidence="8">
    <location>
        <begin position="47"/>
        <end position="183"/>
    </location>
</feature>
<dbReference type="PANTHER" id="PTHR35008:SF8">
    <property type="entry name" value="ALCOHOL DEHYDROGENASE CYTOCHROME C SUBUNIT"/>
    <property type="match status" value="1"/>
</dbReference>
<keyword evidence="7" id="KW-1133">Transmembrane helix</keyword>
<dbReference type="InterPro" id="IPR036909">
    <property type="entry name" value="Cyt_c-like_dom_sf"/>
</dbReference>
<keyword evidence="3 6" id="KW-0479">Metal-binding</keyword>
<dbReference type="InterPro" id="IPR003468">
    <property type="entry name" value="Cyt_c_oxidase_monohaem-su/FixO"/>
</dbReference>
<evidence type="ECO:0000256" key="4">
    <source>
        <dbReference type="ARBA" id="ARBA00022982"/>
    </source>
</evidence>
<keyword evidence="1" id="KW-0813">Transport</keyword>
<evidence type="ECO:0000256" key="2">
    <source>
        <dbReference type="ARBA" id="ARBA00022617"/>
    </source>
</evidence>
<dbReference type="PANTHER" id="PTHR35008">
    <property type="entry name" value="BLL4482 PROTEIN-RELATED"/>
    <property type="match status" value="1"/>
</dbReference>
<accession>A0A154QCU4</accession>
<keyword evidence="4" id="KW-0249">Electron transport</keyword>
<dbReference type="InterPro" id="IPR009056">
    <property type="entry name" value="Cyt_c-like_dom"/>
</dbReference>
<dbReference type="Pfam" id="PF02433">
    <property type="entry name" value="FixO"/>
    <property type="match status" value="1"/>
</dbReference>
<proteinExistence type="predicted"/>
<name>A0A154QCU4_9GAMM</name>
<dbReference type="RefSeq" id="WP_008434496.1">
    <property type="nucleotide sequence ID" value="NZ_LVJS01000136.1"/>
</dbReference>
<feature type="domain" description="Cytochrome c" evidence="8">
    <location>
        <begin position="216"/>
        <end position="306"/>
    </location>
</feature>
<gene>
    <name evidence="9" type="ORF">RHOFW104T7_02495</name>
</gene>
<sequence length="326" mass="33970">MNPTRKMWVIFGGALALYVLIVMLIAVIPAIDLSHTAPGPGVQPLTPLHVQGREVFAGNGCGYCHTQQVRPLTEDKVFGRPSAPGDFSYQTPELLGSERTGPDLTNVGKVKPSDVWQYIHLYDPRAVVPQSIMPNFRFLFRVVDQLPAGETAVPLPAKFAPAHGYVVPTPQAKALVAYLLSLKQQPIPGYVAPAEAAPAAAPTAAVAPAAAGGYAYDAAKGQALFEANCAACHQASGAGVPGAFPPLKGNAAVASDDPGLHLRTVLHGASGVVIDGVKYSSVMPPFAAQLSDADIANIANYERSSWGNHGKPVTAAEVATLRAGSK</sequence>
<organism evidence="9 10">
    <name type="scientific">Rhodanobacter thiooxydans</name>
    <dbReference type="NCBI Taxonomy" id="416169"/>
    <lineage>
        <taxon>Bacteria</taxon>
        <taxon>Pseudomonadati</taxon>
        <taxon>Pseudomonadota</taxon>
        <taxon>Gammaproteobacteria</taxon>
        <taxon>Lysobacterales</taxon>
        <taxon>Rhodanobacteraceae</taxon>
        <taxon>Rhodanobacter</taxon>
    </lineage>
</organism>
<evidence type="ECO:0000256" key="3">
    <source>
        <dbReference type="ARBA" id="ARBA00022723"/>
    </source>
</evidence>
<dbReference type="GO" id="GO:0020037">
    <property type="term" value="F:heme binding"/>
    <property type="evidence" value="ECO:0007669"/>
    <property type="project" value="InterPro"/>
</dbReference>
<dbReference type="Pfam" id="PF00034">
    <property type="entry name" value="Cytochrom_C"/>
    <property type="match status" value="1"/>
</dbReference>
<keyword evidence="7" id="KW-0472">Membrane</keyword>
<dbReference type="eggNOG" id="COG2993">
    <property type="taxonomic scope" value="Bacteria"/>
</dbReference>
<dbReference type="eggNOG" id="COG2010">
    <property type="taxonomic scope" value="Bacteria"/>
</dbReference>
<dbReference type="AlphaFoldDB" id="A0A154QCU4"/>
<dbReference type="GO" id="GO:0005506">
    <property type="term" value="F:iron ion binding"/>
    <property type="evidence" value="ECO:0007669"/>
    <property type="project" value="InterPro"/>
</dbReference>
<evidence type="ECO:0000256" key="5">
    <source>
        <dbReference type="ARBA" id="ARBA00023004"/>
    </source>
</evidence>
<dbReference type="EMBL" id="LVJS01000136">
    <property type="protein sequence ID" value="KZC22058.1"/>
    <property type="molecule type" value="Genomic_DNA"/>
</dbReference>
<evidence type="ECO:0000259" key="8">
    <source>
        <dbReference type="PROSITE" id="PS51007"/>
    </source>
</evidence>
<evidence type="ECO:0000256" key="6">
    <source>
        <dbReference type="PROSITE-ProRule" id="PRU00433"/>
    </source>
</evidence>
<keyword evidence="10" id="KW-1185">Reference proteome</keyword>
<dbReference type="PRINTS" id="PR00605">
    <property type="entry name" value="CYTCHROMECIC"/>
</dbReference>
<protein>
    <submittedName>
        <fullName evidence="9">Cytochrome-c oxidase</fullName>
    </submittedName>
</protein>
<dbReference type="Gene3D" id="1.10.760.10">
    <property type="entry name" value="Cytochrome c-like domain"/>
    <property type="match status" value="2"/>
</dbReference>
<feature type="transmembrane region" description="Helical" evidence="7">
    <location>
        <begin position="7"/>
        <end position="31"/>
    </location>
</feature>
<dbReference type="Proteomes" id="UP000076131">
    <property type="component" value="Unassembled WGS sequence"/>
</dbReference>
<dbReference type="InterPro" id="IPR051459">
    <property type="entry name" value="Cytochrome_c-type_DH"/>
</dbReference>
<dbReference type="InterPro" id="IPR008168">
    <property type="entry name" value="Cyt_C_IC"/>
</dbReference>
<evidence type="ECO:0000313" key="10">
    <source>
        <dbReference type="Proteomes" id="UP000076131"/>
    </source>
</evidence>
<evidence type="ECO:0000313" key="9">
    <source>
        <dbReference type="EMBL" id="KZC22058.1"/>
    </source>
</evidence>
<keyword evidence="2 6" id="KW-0349">Heme</keyword>
<dbReference type="SUPFAM" id="SSF46626">
    <property type="entry name" value="Cytochrome c"/>
    <property type="match status" value="2"/>
</dbReference>
<dbReference type="STRING" id="416169.RHOFW104T7_02495"/>
<keyword evidence="5 6" id="KW-0408">Iron</keyword>
<keyword evidence="7" id="KW-0812">Transmembrane</keyword>
<comment type="caution">
    <text evidence="9">The sequence shown here is derived from an EMBL/GenBank/DDBJ whole genome shotgun (WGS) entry which is preliminary data.</text>
</comment>
<reference evidence="9 10" key="1">
    <citation type="journal article" date="2016" name="MBio">
        <title>Lateral Gene Transfer in a Heavy Metal-Contaminated-Groundwater Microbial Community.</title>
        <authorList>
            <person name="Hemme C.L."/>
            <person name="Green S.J."/>
            <person name="Rishishwar L."/>
            <person name="Prakash O."/>
            <person name="Pettenato A."/>
            <person name="Chakraborty R."/>
            <person name="Deutschbauer A.M."/>
            <person name="Van Nostrand J.D."/>
            <person name="Wu L."/>
            <person name="He Z."/>
            <person name="Jordan I.K."/>
            <person name="Hazen T.C."/>
            <person name="Arkin A.P."/>
            <person name="Kostka J.E."/>
            <person name="Zhou J."/>
        </authorList>
    </citation>
    <scope>NUCLEOTIDE SEQUENCE [LARGE SCALE GENOMIC DNA]</scope>
    <source>
        <strain evidence="9 10">FW104-T7</strain>
    </source>
</reference>